<dbReference type="AlphaFoldDB" id="A0A0J6CMA0"/>
<sequence length="649" mass="73753">MKTMNKYIILLFGGLLGFSSCNDFLDLKPQDKVTPEDFLWTESDLASYAVKHYEFTTHDGYNIGVWKEDNHTDNQATSSFDTRWVPGEWKVKESYDKRENDPWNFDAIRELNYFLEIVIPRYEEKQITGVDANIRQYIGEIYFQRAWKYFGKLQTFGDFPIVKNTLPDEKEPLTEASKRQPRNEVAKFILSDLDEALSYLSNTPPGGKNRITRNAALLVKSRVALFEASWLTYHKGTNLVPGGPGWPGKEFSGSLDTDISFFLDECKKAASELADQGLLAENIDGERKMGNPYFAQFSLEDMEGCPEILLWKRYNNTDFNIFHFATSYITSGGNCGFTRQFVETFLMSNGLPIYASGSGYKGDTSVDNVREGRESRLDLFMMKPKEVLDTKVGMIWGNAPGILNLAESRAVTGYGLRKGLSDNYYTGGQTSIEGCPVFRAAEAYLNYIEASCIENNGTSIDSKAQAYWTAIRDRAKLPDYKITLNATDLSKESDWGVYSAGQPVSKLLYCIRRERRCELVEEGFRMTDLKRWRSLDQVKNYQVEGVNLWESDLKDAYKDGETGKNLLIPQGQENPNVSSYEESGKYLRPYQIVKTNNIIFNGYNWCDAHYLTPIALTHFRITATNPDDLSTSVIYQNPGWPLTPSGAIK</sequence>
<accession>A0A0J6CMA0</accession>
<proteinExistence type="inferred from homology"/>
<dbReference type="InterPro" id="IPR011990">
    <property type="entry name" value="TPR-like_helical_dom_sf"/>
</dbReference>
<dbReference type="Pfam" id="PF14322">
    <property type="entry name" value="SusD-like_3"/>
    <property type="match status" value="1"/>
</dbReference>
<keyword evidence="5" id="KW-0998">Cell outer membrane</keyword>
<reference evidence="8 9" key="1">
    <citation type="submission" date="2015-06" db="EMBL/GenBank/DDBJ databases">
        <title>Draft Genome Sequence of Parabacteroides goldsteinii with Putative Novel Metallo-Beta-Lactamases Isolated from a Blood Culture from a Human Patient.</title>
        <authorList>
            <person name="Krogh T.J."/>
            <person name="Agergaard C.N."/>
            <person name="Moller-Jensen J."/>
            <person name="Justesen U.S."/>
        </authorList>
    </citation>
    <scope>NUCLEOTIDE SEQUENCE [LARGE SCALE GENOMIC DNA]</scope>
    <source>
        <strain evidence="8 9">910340</strain>
    </source>
</reference>
<dbReference type="InterPro" id="IPR033985">
    <property type="entry name" value="SusD-like_N"/>
</dbReference>
<dbReference type="Proteomes" id="UP000036166">
    <property type="component" value="Unassembled WGS sequence"/>
</dbReference>
<evidence type="ECO:0000313" key="8">
    <source>
        <dbReference type="EMBL" id="KMM34345.1"/>
    </source>
</evidence>
<evidence type="ECO:0000256" key="3">
    <source>
        <dbReference type="ARBA" id="ARBA00022729"/>
    </source>
</evidence>
<dbReference type="RefSeq" id="WP_048314969.1">
    <property type="nucleotide sequence ID" value="NZ_JAGZZC010000020.1"/>
</dbReference>
<name>A0A0J6CMA0_9BACT</name>
<dbReference type="PATRIC" id="fig|328812.4.peg.1838"/>
<comment type="caution">
    <text evidence="8">The sequence shown here is derived from an EMBL/GenBank/DDBJ whole genome shotgun (WGS) entry which is preliminary data.</text>
</comment>
<dbReference type="EMBL" id="LFJV01000019">
    <property type="protein sequence ID" value="KMM34345.1"/>
    <property type="molecule type" value="Genomic_DNA"/>
</dbReference>
<keyword evidence="4" id="KW-0472">Membrane</keyword>
<dbReference type="InterPro" id="IPR012944">
    <property type="entry name" value="SusD_RagB_dom"/>
</dbReference>
<evidence type="ECO:0000313" key="9">
    <source>
        <dbReference type="Proteomes" id="UP000036166"/>
    </source>
</evidence>
<keyword evidence="3" id="KW-0732">Signal</keyword>
<dbReference type="Pfam" id="PF07980">
    <property type="entry name" value="SusD_RagB"/>
    <property type="match status" value="1"/>
</dbReference>
<evidence type="ECO:0000256" key="5">
    <source>
        <dbReference type="ARBA" id="ARBA00023237"/>
    </source>
</evidence>
<comment type="subcellular location">
    <subcellularLocation>
        <location evidence="1">Cell outer membrane</location>
    </subcellularLocation>
</comment>
<gene>
    <name evidence="8" type="ORF">ACM15_07550</name>
</gene>
<dbReference type="Gene3D" id="1.25.40.390">
    <property type="match status" value="1"/>
</dbReference>
<dbReference type="PROSITE" id="PS51257">
    <property type="entry name" value="PROKAR_LIPOPROTEIN"/>
    <property type="match status" value="1"/>
</dbReference>
<evidence type="ECO:0000259" key="7">
    <source>
        <dbReference type="Pfam" id="PF14322"/>
    </source>
</evidence>
<organism evidence="8 9">
    <name type="scientific">Parabacteroides goldsteinii</name>
    <dbReference type="NCBI Taxonomy" id="328812"/>
    <lineage>
        <taxon>Bacteria</taxon>
        <taxon>Pseudomonadati</taxon>
        <taxon>Bacteroidota</taxon>
        <taxon>Bacteroidia</taxon>
        <taxon>Bacteroidales</taxon>
        <taxon>Tannerellaceae</taxon>
        <taxon>Parabacteroides</taxon>
    </lineage>
</organism>
<evidence type="ECO:0000256" key="1">
    <source>
        <dbReference type="ARBA" id="ARBA00004442"/>
    </source>
</evidence>
<evidence type="ECO:0000256" key="2">
    <source>
        <dbReference type="ARBA" id="ARBA00006275"/>
    </source>
</evidence>
<dbReference type="SUPFAM" id="SSF48452">
    <property type="entry name" value="TPR-like"/>
    <property type="match status" value="1"/>
</dbReference>
<evidence type="ECO:0000259" key="6">
    <source>
        <dbReference type="Pfam" id="PF07980"/>
    </source>
</evidence>
<evidence type="ECO:0000256" key="4">
    <source>
        <dbReference type="ARBA" id="ARBA00023136"/>
    </source>
</evidence>
<feature type="domain" description="RagB/SusD" evidence="6">
    <location>
        <begin position="327"/>
        <end position="588"/>
    </location>
</feature>
<feature type="domain" description="SusD-like N-terminal" evidence="7">
    <location>
        <begin position="23"/>
        <end position="225"/>
    </location>
</feature>
<comment type="similarity">
    <text evidence="2">Belongs to the SusD family.</text>
</comment>
<protein>
    <submittedName>
        <fullName evidence="8">Starch-binding protein</fullName>
    </submittedName>
</protein>
<dbReference type="GO" id="GO:0009279">
    <property type="term" value="C:cell outer membrane"/>
    <property type="evidence" value="ECO:0007669"/>
    <property type="project" value="UniProtKB-SubCell"/>
</dbReference>